<keyword evidence="7" id="KW-1185">Reference proteome</keyword>
<feature type="transmembrane region" description="Helical" evidence="5">
    <location>
        <begin position="207"/>
        <end position="225"/>
    </location>
</feature>
<dbReference type="Pfam" id="PF01758">
    <property type="entry name" value="SBF"/>
    <property type="match status" value="1"/>
</dbReference>
<feature type="transmembrane region" description="Helical" evidence="5">
    <location>
        <begin position="265"/>
        <end position="286"/>
    </location>
</feature>
<feature type="transmembrane region" description="Helical" evidence="5">
    <location>
        <begin position="164"/>
        <end position="186"/>
    </location>
</feature>
<evidence type="ECO:0000256" key="2">
    <source>
        <dbReference type="ARBA" id="ARBA00022692"/>
    </source>
</evidence>
<evidence type="ECO:0000256" key="5">
    <source>
        <dbReference type="SAM" id="Phobius"/>
    </source>
</evidence>
<feature type="transmembrane region" description="Helical" evidence="5">
    <location>
        <begin position="231"/>
        <end position="253"/>
    </location>
</feature>
<comment type="caution">
    <text evidence="6">The sequence shown here is derived from an EMBL/GenBank/DDBJ whole genome shotgun (WGS) entry which is preliminary data.</text>
</comment>
<evidence type="ECO:0000256" key="1">
    <source>
        <dbReference type="ARBA" id="ARBA00004141"/>
    </source>
</evidence>
<sequence>MDTKQPWGLRFNDAFEKYLFLITPASLMLGFLFYPVFDGFVSWVPWLFAFITFTMGMGVGLKQFREVARMPLSGLLLFALIHVLAPLAAYWGGNALFGEGSPFVVGLVLFTVIPLGVSSVIWIGMSGGGVAFALSMIVIDSALSPVVVPFLIEYFFGTTLEFDKVGVMIDMLKIIVVPTLLGVLVYELSRGRAKPAAAPYILPVSKLAFSAVIVINAAAIAPYAFDLKSHLLKLVPACVGLVLFCYATGALFARLRSRDRGYVMTFSYLSGMRNISLGIVLALSYFEPLAAVPVVLSILIQQPAATVAQVVFRRLGWTRKESSTV</sequence>
<evidence type="ECO:0000256" key="3">
    <source>
        <dbReference type="ARBA" id="ARBA00022989"/>
    </source>
</evidence>
<keyword evidence="3 5" id="KW-1133">Transmembrane helix</keyword>
<feature type="transmembrane region" description="Helical" evidence="5">
    <location>
        <begin position="43"/>
        <end position="61"/>
    </location>
</feature>
<evidence type="ECO:0000313" key="7">
    <source>
        <dbReference type="Proteomes" id="UP001596528"/>
    </source>
</evidence>
<feature type="transmembrane region" description="Helical" evidence="5">
    <location>
        <begin position="73"/>
        <end position="91"/>
    </location>
</feature>
<gene>
    <name evidence="6" type="ORF">ACFQWB_04045</name>
</gene>
<dbReference type="Gene3D" id="1.20.1530.20">
    <property type="match status" value="1"/>
</dbReference>
<comment type="subcellular location">
    <subcellularLocation>
        <location evidence="1">Membrane</location>
        <topology evidence="1">Multi-pass membrane protein</topology>
    </subcellularLocation>
</comment>
<protein>
    <submittedName>
        <fullName evidence="6">Bile acid:sodium symporter family protein</fullName>
    </submittedName>
</protein>
<dbReference type="InterPro" id="IPR004710">
    <property type="entry name" value="Bilac:Na_transpt"/>
</dbReference>
<keyword evidence="4 5" id="KW-0472">Membrane</keyword>
<dbReference type="RefSeq" id="WP_138789333.1">
    <property type="nucleotide sequence ID" value="NZ_JBHTGQ010000009.1"/>
</dbReference>
<dbReference type="PANTHER" id="PTHR10361">
    <property type="entry name" value="SODIUM-BILE ACID COTRANSPORTER"/>
    <property type="match status" value="1"/>
</dbReference>
<dbReference type="Proteomes" id="UP001596528">
    <property type="component" value="Unassembled WGS sequence"/>
</dbReference>
<feature type="transmembrane region" description="Helical" evidence="5">
    <location>
        <begin position="130"/>
        <end position="152"/>
    </location>
</feature>
<organism evidence="6 7">
    <name type="scientific">Paenibacillus thermoaerophilus</name>
    <dbReference type="NCBI Taxonomy" id="1215385"/>
    <lineage>
        <taxon>Bacteria</taxon>
        <taxon>Bacillati</taxon>
        <taxon>Bacillota</taxon>
        <taxon>Bacilli</taxon>
        <taxon>Bacillales</taxon>
        <taxon>Paenibacillaceae</taxon>
        <taxon>Paenibacillus</taxon>
    </lineage>
</organism>
<dbReference type="InterPro" id="IPR002657">
    <property type="entry name" value="BilAc:Na_symport/Acr3"/>
</dbReference>
<reference evidence="7" key="1">
    <citation type="journal article" date="2019" name="Int. J. Syst. Evol. Microbiol.">
        <title>The Global Catalogue of Microorganisms (GCM) 10K type strain sequencing project: providing services to taxonomists for standard genome sequencing and annotation.</title>
        <authorList>
            <consortium name="The Broad Institute Genomics Platform"/>
            <consortium name="The Broad Institute Genome Sequencing Center for Infectious Disease"/>
            <person name="Wu L."/>
            <person name="Ma J."/>
        </authorList>
    </citation>
    <scope>NUCLEOTIDE SEQUENCE [LARGE SCALE GENOMIC DNA]</scope>
    <source>
        <strain evidence="7">JCM 18657</strain>
    </source>
</reference>
<proteinExistence type="predicted"/>
<name>A0ABW2V1M3_9BACL</name>
<dbReference type="PANTHER" id="PTHR10361:SF28">
    <property type="entry name" value="P3 PROTEIN-RELATED"/>
    <property type="match status" value="1"/>
</dbReference>
<keyword evidence="2 5" id="KW-0812">Transmembrane</keyword>
<dbReference type="InterPro" id="IPR038770">
    <property type="entry name" value="Na+/solute_symporter_sf"/>
</dbReference>
<evidence type="ECO:0000313" key="6">
    <source>
        <dbReference type="EMBL" id="MFC7749118.1"/>
    </source>
</evidence>
<feature type="transmembrane region" description="Helical" evidence="5">
    <location>
        <begin position="18"/>
        <end position="37"/>
    </location>
</feature>
<evidence type="ECO:0000256" key="4">
    <source>
        <dbReference type="ARBA" id="ARBA00023136"/>
    </source>
</evidence>
<accession>A0ABW2V1M3</accession>
<dbReference type="EMBL" id="JBHTGQ010000009">
    <property type="protein sequence ID" value="MFC7749118.1"/>
    <property type="molecule type" value="Genomic_DNA"/>
</dbReference>
<feature type="transmembrane region" description="Helical" evidence="5">
    <location>
        <begin position="103"/>
        <end position="123"/>
    </location>
</feature>